<keyword evidence="1" id="KW-1133">Transmembrane helix</keyword>
<dbReference type="eggNOG" id="ENOG502ZT4I">
    <property type="taxonomic scope" value="Bacteria"/>
</dbReference>
<name>K9XQT9_STAC7</name>
<keyword evidence="3" id="KW-1185">Reference proteome</keyword>
<evidence type="ECO:0000313" key="3">
    <source>
        <dbReference type="Proteomes" id="UP000010473"/>
    </source>
</evidence>
<feature type="transmembrane region" description="Helical" evidence="1">
    <location>
        <begin position="12"/>
        <end position="32"/>
    </location>
</feature>
<dbReference type="OrthoDB" id="422772at2"/>
<dbReference type="HOGENOM" id="CLU_116764_0_0_3"/>
<dbReference type="Pfam" id="PF10726">
    <property type="entry name" value="DUF2518"/>
    <property type="match status" value="1"/>
</dbReference>
<keyword evidence="1" id="KW-0812">Transmembrane</keyword>
<accession>K9XQT9</accession>
<reference evidence="3" key="1">
    <citation type="journal article" date="2013" name="Proc. Natl. Acad. Sci. U.S.A.">
        <title>Improving the coverage of the cyanobacterial phylum using diversity-driven genome sequencing.</title>
        <authorList>
            <person name="Shih P.M."/>
            <person name="Wu D."/>
            <person name="Latifi A."/>
            <person name="Axen S.D."/>
            <person name="Fewer D.P."/>
            <person name="Talla E."/>
            <person name="Calteau A."/>
            <person name="Cai F."/>
            <person name="Tandeau de Marsac N."/>
            <person name="Rippka R."/>
            <person name="Herdman M."/>
            <person name="Sivonen K."/>
            <person name="Coursin T."/>
            <person name="Laurent T."/>
            <person name="Goodwin L."/>
            <person name="Nolan M."/>
            <person name="Davenport K.W."/>
            <person name="Han C.S."/>
            <person name="Rubin E.M."/>
            <person name="Eisen J.A."/>
            <person name="Woyke T."/>
            <person name="Gugger M."/>
            <person name="Kerfeld C.A."/>
        </authorList>
    </citation>
    <scope>NUCLEOTIDE SEQUENCE [LARGE SCALE GENOMIC DNA]</scope>
    <source>
        <strain evidence="3">ATCC 29371 / PCC 7437</strain>
    </source>
</reference>
<protein>
    <recommendedName>
        <fullName evidence="4">Ycf51-like protein</fullName>
    </recommendedName>
</protein>
<gene>
    <name evidence="2" type="ordered locus">Sta7437_1326</name>
</gene>
<keyword evidence="1" id="KW-0472">Membrane</keyword>
<proteinExistence type="predicted"/>
<sequence length="178" mass="19638">MKIPTDLSTYTQWSGILTLVLLLITILAFILGLGFRFRLFGATSFMAVVTASIFALSLGLFVHTEIPGAIRYSLVYDNGANQAVVAVSPEIEESQIEPTLRQAANNLYSFGRNGRDGENKFTIKLRTLLHPEPGISVPLYLGQIKRSLSSREDDNMQIEIFTQNIAQLKEAQAKSVSS</sequence>
<dbReference type="KEGG" id="scs:Sta7437_1326"/>
<organism evidence="2 3">
    <name type="scientific">Stanieria cyanosphaera (strain ATCC 29371 / PCC 7437)</name>
    <dbReference type="NCBI Taxonomy" id="111780"/>
    <lineage>
        <taxon>Bacteria</taxon>
        <taxon>Bacillati</taxon>
        <taxon>Cyanobacteriota</taxon>
        <taxon>Cyanophyceae</taxon>
        <taxon>Pleurocapsales</taxon>
        <taxon>Dermocarpellaceae</taxon>
        <taxon>Stanieria</taxon>
    </lineage>
</organism>
<dbReference type="Proteomes" id="UP000010473">
    <property type="component" value="Chromosome"/>
</dbReference>
<evidence type="ECO:0000313" key="2">
    <source>
        <dbReference type="EMBL" id="AFZ34893.1"/>
    </source>
</evidence>
<dbReference type="RefSeq" id="WP_015192566.1">
    <property type="nucleotide sequence ID" value="NC_019748.1"/>
</dbReference>
<feature type="transmembrane region" description="Helical" evidence="1">
    <location>
        <begin position="39"/>
        <end position="62"/>
    </location>
</feature>
<dbReference type="EMBL" id="CP003653">
    <property type="protein sequence ID" value="AFZ34893.1"/>
    <property type="molecule type" value="Genomic_DNA"/>
</dbReference>
<dbReference type="InterPro" id="IPR019664">
    <property type="entry name" value="Uncharacterised_Ycf51"/>
</dbReference>
<dbReference type="STRING" id="111780.Sta7437_1326"/>
<evidence type="ECO:0000256" key="1">
    <source>
        <dbReference type="SAM" id="Phobius"/>
    </source>
</evidence>
<evidence type="ECO:0008006" key="4">
    <source>
        <dbReference type="Google" id="ProtNLM"/>
    </source>
</evidence>
<dbReference type="PATRIC" id="fig|111780.3.peg.1385"/>
<dbReference type="AlphaFoldDB" id="K9XQT9"/>